<dbReference type="AlphaFoldDB" id="A0A8H6K811"/>
<feature type="compositionally biased region" description="Polar residues" evidence="1">
    <location>
        <begin position="234"/>
        <end position="250"/>
    </location>
</feature>
<comment type="caution">
    <text evidence="2">The sequence shown here is derived from an EMBL/GenBank/DDBJ whole genome shotgun (WGS) entry which is preliminary data.</text>
</comment>
<keyword evidence="3" id="KW-1185">Reference proteome</keyword>
<dbReference type="Proteomes" id="UP000639643">
    <property type="component" value="Unassembled WGS sequence"/>
</dbReference>
<evidence type="ECO:0000256" key="1">
    <source>
        <dbReference type="SAM" id="MobiDB-lite"/>
    </source>
</evidence>
<protein>
    <submittedName>
        <fullName evidence="2">Uncharacterized protein</fullName>
    </submittedName>
</protein>
<feature type="region of interest" description="Disordered" evidence="1">
    <location>
        <begin position="67"/>
        <end position="89"/>
    </location>
</feature>
<accession>A0A8H6K811</accession>
<sequence length="296" mass="31719">MAICPPPTSTLVAALPSIAIHHRRPGGGLRLRLAGKLDYYYVDDPSNSFSGHYVRPVSDGLSGRRLASGEPFRRGPAPTWLGTTTTTTTNLPNLGTSTTAHLVPAMPWRACFMGTVTTIATWLPVVRDEGTSNKHRTLLKFNSGSPQISSWPPLPCVCVSRTPESKPPDVAAQSDTTALVAWAWQLTAHQALAGRNQSPSRILHGVPSAPAQTGPRLQLIILALPPSRAPNSIFPPSSEASNEVGAQSRHSPGPPALRIDALAFLFLGPSPSRSTMPRVVPSWLFILHQTPQEQPL</sequence>
<gene>
    <name evidence="2" type="ORF">CMUS01_09376</name>
</gene>
<organism evidence="2 3">
    <name type="scientific">Colletotrichum musicola</name>
    <dbReference type="NCBI Taxonomy" id="2175873"/>
    <lineage>
        <taxon>Eukaryota</taxon>
        <taxon>Fungi</taxon>
        <taxon>Dikarya</taxon>
        <taxon>Ascomycota</taxon>
        <taxon>Pezizomycotina</taxon>
        <taxon>Sordariomycetes</taxon>
        <taxon>Hypocreomycetidae</taxon>
        <taxon>Glomerellales</taxon>
        <taxon>Glomerellaceae</taxon>
        <taxon>Colletotrichum</taxon>
        <taxon>Colletotrichum orchidearum species complex</taxon>
    </lineage>
</organism>
<feature type="region of interest" description="Disordered" evidence="1">
    <location>
        <begin position="231"/>
        <end position="253"/>
    </location>
</feature>
<proteinExistence type="predicted"/>
<dbReference type="EMBL" id="WIGM01000395">
    <property type="protein sequence ID" value="KAF6826589.1"/>
    <property type="molecule type" value="Genomic_DNA"/>
</dbReference>
<feature type="compositionally biased region" description="Low complexity" evidence="1">
    <location>
        <begin position="75"/>
        <end position="89"/>
    </location>
</feature>
<evidence type="ECO:0000313" key="3">
    <source>
        <dbReference type="Proteomes" id="UP000639643"/>
    </source>
</evidence>
<reference evidence="2" key="1">
    <citation type="journal article" date="2020" name="Phytopathology">
        <title>Genome Sequence Resources of Colletotrichum truncatum, C. plurivorum, C. musicola, and C. sojae: Four Species Pathogenic to Soybean (Glycine max).</title>
        <authorList>
            <person name="Rogerio F."/>
            <person name="Boufleur T.R."/>
            <person name="Ciampi-Guillardi M."/>
            <person name="Sukno S.A."/>
            <person name="Thon M.R."/>
            <person name="Massola Junior N.S."/>
            <person name="Baroncelli R."/>
        </authorList>
    </citation>
    <scope>NUCLEOTIDE SEQUENCE</scope>
    <source>
        <strain evidence="2">LFN0074</strain>
    </source>
</reference>
<name>A0A8H6K811_9PEZI</name>
<evidence type="ECO:0000313" key="2">
    <source>
        <dbReference type="EMBL" id="KAF6826589.1"/>
    </source>
</evidence>